<evidence type="ECO:0000313" key="1">
    <source>
        <dbReference type="EMBL" id="GMR36872.1"/>
    </source>
</evidence>
<name>A0AAN5CBC8_9BILA</name>
<dbReference type="PANTHER" id="PTHR38613">
    <property type="entry name" value="PROTEIN CBG03211-RELATED"/>
    <property type="match status" value="1"/>
</dbReference>
<feature type="non-terminal residue" evidence="1">
    <location>
        <position position="1"/>
    </location>
</feature>
<dbReference type="AlphaFoldDB" id="A0AAN5CBC8"/>
<accession>A0AAN5CBC8</accession>
<comment type="caution">
    <text evidence="1">The sequence shown here is derived from an EMBL/GenBank/DDBJ whole genome shotgun (WGS) entry which is preliminary data.</text>
</comment>
<organism evidence="1 2">
    <name type="scientific">Pristionchus mayeri</name>
    <dbReference type="NCBI Taxonomy" id="1317129"/>
    <lineage>
        <taxon>Eukaryota</taxon>
        <taxon>Metazoa</taxon>
        <taxon>Ecdysozoa</taxon>
        <taxon>Nematoda</taxon>
        <taxon>Chromadorea</taxon>
        <taxon>Rhabditida</taxon>
        <taxon>Rhabditina</taxon>
        <taxon>Diplogasteromorpha</taxon>
        <taxon>Diplogasteroidea</taxon>
        <taxon>Neodiplogasteridae</taxon>
        <taxon>Pristionchus</taxon>
    </lineage>
</organism>
<gene>
    <name evidence="1" type="ORF">PMAYCL1PPCAC_07067</name>
</gene>
<dbReference type="Proteomes" id="UP001328107">
    <property type="component" value="Unassembled WGS sequence"/>
</dbReference>
<proteinExistence type="predicted"/>
<dbReference type="PANTHER" id="PTHR38613:SF2">
    <property type="entry name" value="GLYCINE-RICH PROTEIN"/>
    <property type="match status" value="1"/>
</dbReference>
<dbReference type="EMBL" id="BTRK01000002">
    <property type="protein sequence ID" value="GMR36872.1"/>
    <property type="molecule type" value="Genomic_DNA"/>
</dbReference>
<sequence>RGREGGEGGGGSLDSRLWPGLAHKDASYCSRMKSQFAWTCQPSKSLRVDLVEFCKDYSFICNVPNFHKLPGPRMGGNKPQGYGFGSGNGNIGVSGNFGFGLGVLPGFEVNAGWGVDVGPFPGMTQGVGVNTGLGLGLMGASQPEAYRRGMGNGNDGSQGIGINGGVGVG</sequence>
<evidence type="ECO:0000313" key="2">
    <source>
        <dbReference type="Proteomes" id="UP001328107"/>
    </source>
</evidence>
<reference evidence="2" key="1">
    <citation type="submission" date="2022-10" db="EMBL/GenBank/DDBJ databases">
        <title>Genome assembly of Pristionchus species.</title>
        <authorList>
            <person name="Yoshida K."/>
            <person name="Sommer R.J."/>
        </authorList>
    </citation>
    <scope>NUCLEOTIDE SEQUENCE [LARGE SCALE GENOMIC DNA]</scope>
    <source>
        <strain evidence="2">RS5460</strain>
    </source>
</reference>
<keyword evidence="2" id="KW-1185">Reference proteome</keyword>
<protein>
    <submittedName>
        <fullName evidence="1">Uncharacterized protein</fullName>
    </submittedName>
</protein>